<dbReference type="OrthoDB" id="11703at2"/>
<dbReference type="InterPro" id="IPR015943">
    <property type="entry name" value="WD40/YVTN_repeat-like_dom_sf"/>
</dbReference>
<sequence length="311" mass="35577">MKNFLLLFVLSLELMGFKIELNSNVTALKLEEKSLYIGTDEGEIYILETQNLKGQNEYLFLNEPFVKFEKVQNYYETLGAKIYYIDVLNNKMLVLSEGDFGSKNLSIYENNHLIQTKKLEFEGVSRAFFIDENTLLVGLIGSEVKLLNLDFKELKSFKFSHSSLNDIVLSEDKKSFVAGFESGEVELFDLEKWQILKNYNAIHKDNIYQVSYKNGVILSCGTDRRVGVVRKEEQNFLQKDFLIYACALSPSGKLAAFSDNNSGITELFETSTLKSIKQFKNLDMMSEFIIFLDDSTLLISGFGKVILMRSL</sequence>
<keyword evidence="4" id="KW-1185">Reference proteome</keyword>
<comment type="caution">
    <text evidence="2">The sequence shown here is derived from an EMBL/GenBank/DDBJ whole genome shotgun (WGS) entry which is preliminary data.</text>
</comment>
<dbReference type="AlphaFoldDB" id="A0A2G4R0L0"/>
<organism evidence="2 3">
    <name type="scientific">Campylobacter vulpis</name>
    <dbReference type="NCBI Taxonomy" id="1655500"/>
    <lineage>
        <taxon>Bacteria</taxon>
        <taxon>Pseudomonadati</taxon>
        <taxon>Campylobacterota</taxon>
        <taxon>Epsilonproteobacteria</taxon>
        <taxon>Campylobacterales</taxon>
        <taxon>Campylobacteraceae</taxon>
        <taxon>Campylobacter</taxon>
    </lineage>
</organism>
<dbReference type="EMBL" id="LDWY01000076">
    <property type="protein sequence ID" value="PHY90094.1"/>
    <property type="molecule type" value="Genomic_DNA"/>
</dbReference>
<dbReference type="RefSeq" id="WP_099461966.1">
    <property type="nucleotide sequence ID" value="NZ_CP041617.1"/>
</dbReference>
<reference evidence="1 4" key="4">
    <citation type="journal article" date="2021" name="Syst. Appl. Microbiol.">
        <title>nCampylobacter vulpis sp. nov. isolated from wild red foxes.</title>
        <authorList>
            <person name="Parisi A."/>
            <person name="Chiara M."/>
            <person name="Caffara M."/>
            <person name="Mion D."/>
            <person name="Miller W.G."/>
            <person name="Caruso M."/>
            <person name="Manzari C."/>
            <person name="Florio D."/>
            <person name="Capozzi L."/>
            <person name="D'Erchia A.M."/>
            <person name="Manzulli V."/>
            <person name="Zanoni R.G."/>
        </authorList>
    </citation>
    <scope>NUCLEOTIDE SEQUENCE [LARGE SCALE GENOMIC DNA]</scope>
    <source>
        <strain evidence="1 4">52/13</strain>
    </source>
</reference>
<evidence type="ECO:0000313" key="1">
    <source>
        <dbReference type="EMBL" id="MBS4241102.1"/>
    </source>
</evidence>
<dbReference type="Proteomes" id="UP000811399">
    <property type="component" value="Unassembled WGS sequence"/>
</dbReference>
<dbReference type="SUPFAM" id="SSF50978">
    <property type="entry name" value="WD40 repeat-like"/>
    <property type="match status" value="1"/>
</dbReference>
<reference evidence="2" key="2">
    <citation type="submission" date="2015-06" db="EMBL/GenBank/DDBJ databases">
        <authorList>
            <person name="Hoefler B.C."/>
            <person name="Straight P.D."/>
        </authorList>
    </citation>
    <scope>NUCLEOTIDE SEQUENCE [LARGE SCALE GENOMIC DNA]</scope>
    <source>
        <strain evidence="2">73/13</strain>
    </source>
</reference>
<dbReference type="GeneID" id="77266498"/>
<reference evidence="1" key="3">
    <citation type="submission" date="2019-07" db="EMBL/GenBank/DDBJ databases">
        <authorList>
            <person name="Miller W.G."/>
        </authorList>
    </citation>
    <scope>NUCLEOTIDE SEQUENCE</scope>
    <source>
        <strain evidence="1">52/13</strain>
    </source>
</reference>
<protein>
    <submittedName>
        <fullName evidence="2">NapL protein</fullName>
    </submittedName>
    <submittedName>
        <fullName evidence="1">WD40 repeat domain-containing protein</fullName>
    </submittedName>
</protein>
<proteinExistence type="predicted"/>
<dbReference type="Proteomes" id="UP000237472">
    <property type="component" value="Unassembled WGS sequence"/>
</dbReference>
<name>A0A2G4R0L0_9BACT</name>
<dbReference type="Gene3D" id="2.130.10.10">
    <property type="entry name" value="YVTN repeat-like/Quinoprotein amine dehydrogenase"/>
    <property type="match status" value="1"/>
</dbReference>
<dbReference type="InterPro" id="IPR036322">
    <property type="entry name" value="WD40_repeat_dom_sf"/>
</dbReference>
<accession>A0A2G4R0L0</accession>
<evidence type="ECO:0000313" key="2">
    <source>
        <dbReference type="EMBL" id="PHY90094.1"/>
    </source>
</evidence>
<gene>
    <name evidence="2" type="ORF">AA994_06060</name>
    <name evidence="1" type="ORF">CVU5213_05110</name>
</gene>
<evidence type="ECO:0000313" key="3">
    <source>
        <dbReference type="Proteomes" id="UP000237472"/>
    </source>
</evidence>
<dbReference type="EMBL" id="VJYU01000012">
    <property type="protein sequence ID" value="MBS4241102.1"/>
    <property type="molecule type" value="Genomic_DNA"/>
</dbReference>
<reference evidence="3" key="1">
    <citation type="submission" date="2015-06" db="EMBL/GenBank/DDBJ databases">
        <authorList>
            <person name="Parisi A."/>
            <person name="Chiara M."/>
            <person name="Florio D."/>
            <person name="Miccolupo A."/>
            <person name="Manzari C."/>
            <person name="Mion D."/>
            <person name="Caruso M."/>
            <person name="D'erchia A.M."/>
            <person name="Zanoni R."/>
        </authorList>
    </citation>
    <scope>NUCLEOTIDE SEQUENCE [LARGE SCALE GENOMIC DNA]</scope>
    <source>
        <strain evidence="3">73/13</strain>
    </source>
</reference>
<evidence type="ECO:0000313" key="4">
    <source>
        <dbReference type="Proteomes" id="UP000811399"/>
    </source>
</evidence>